<comment type="subunit">
    <text evidence="2">Homotetramer.</text>
</comment>
<dbReference type="InterPro" id="IPR000424">
    <property type="entry name" value="Primosome_PriB/ssb"/>
</dbReference>
<dbReference type="PROSITE" id="PS50935">
    <property type="entry name" value="SSB"/>
    <property type="match status" value="1"/>
</dbReference>
<dbReference type="CDD" id="cd04496">
    <property type="entry name" value="SSB_OBF"/>
    <property type="match status" value="1"/>
</dbReference>
<name>A0A1H4KBD1_9BACT</name>
<keyword evidence="2" id="KW-0233">DNA recombination</keyword>
<dbReference type="PANTHER" id="PTHR10302:SF27">
    <property type="entry name" value="SINGLE-STRANDED DNA-BINDING PROTEIN"/>
    <property type="match status" value="1"/>
</dbReference>
<dbReference type="InterPro" id="IPR012340">
    <property type="entry name" value="NA-bd_OB-fold"/>
</dbReference>
<comment type="caution">
    <text evidence="2">Lacks conserved residue(s) required for the propagation of feature annotation.</text>
</comment>
<dbReference type="RefSeq" id="WP_074652711.1">
    <property type="nucleotide sequence ID" value="NZ_FNSD01000001.1"/>
</dbReference>
<evidence type="ECO:0000256" key="1">
    <source>
        <dbReference type="ARBA" id="ARBA00023125"/>
    </source>
</evidence>
<dbReference type="GO" id="GO:0006281">
    <property type="term" value="P:DNA repair"/>
    <property type="evidence" value="ECO:0007669"/>
    <property type="project" value="UniProtKB-UniRule"/>
</dbReference>
<evidence type="ECO:0000256" key="3">
    <source>
        <dbReference type="RuleBase" id="RU000524"/>
    </source>
</evidence>
<dbReference type="SUPFAM" id="SSF50249">
    <property type="entry name" value="Nucleic acid-binding proteins"/>
    <property type="match status" value="1"/>
</dbReference>
<feature type="compositionally biased region" description="Gly residues" evidence="4">
    <location>
        <begin position="114"/>
        <end position="125"/>
    </location>
</feature>
<keyword evidence="2" id="KW-0235">DNA replication</keyword>
<feature type="region of interest" description="Disordered" evidence="4">
    <location>
        <begin position="114"/>
        <end position="167"/>
    </location>
</feature>
<keyword evidence="2" id="KW-0234">DNA repair</keyword>
<dbReference type="Proteomes" id="UP000182409">
    <property type="component" value="Unassembled WGS sequence"/>
</dbReference>
<evidence type="ECO:0000256" key="2">
    <source>
        <dbReference type="HAMAP-Rule" id="MF_00984"/>
    </source>
</evidence>
<evidence type="ECO:0000256" key="4">
    <source>
        <dbReference type="SAM" id="MobiDB-lite"/>
    </source>
</evidence>
<dbReference type="HAMAP" id="MF_00984">
    <property type="entry name" value="SSB"/>
    <property type="match status" value="1"/>
</dbReference>
<dbReference type="AlphaFoldDB" id="A0A1H4KBD1"/>
<dbReference type="GO" id="GO:0009295">
    <property type="term" value="C:nucleoid"/>
    <property type="evidence" value="ECO:0007669"/>
    <property type="project" value="TreeGrafter"/>
</dbReference>
<dbReference type="NCBIfam" id="TIGR00621">
    <property type="entry name" value="ssb"/>
    <property type="match status" value="1"/>
</dbReference>
<proteinExistence type="inferred from homology"/>
<dbReference type="Pfam" id="PF00436">
    <property type="entry name" value="SSB"/>
    <property type="match status" value="1"/>
</dbReference>
<dbReference type="GO" id="GO:0003697">
    <property type="term" value="F:single-stranded DNA binding"/>
    <property type="evidence" value="ECO:0007669"/>
    <property type="project" value="UniProtKB-UniRule"/>
</dbReference>
<comment type="function">
    <text evidence="2">Plays an important role in DNA replication, recombination and repair. Binds to ssDNA and to an array of partner proteins to recruit them to their sites of action during DNA metabolism.</text>
</comment>
<keyword evidence="2" id="KW-0227">DNA damage</keyword>
<gene>
    <name evidence="5" type="ORF">SAMN05443244_1114</name>
</gene>
<evidence type="ECO:0000313" key="6">
    <source>
        <dbReference type="Proteomes" id="UP000182409"/>
    </source>
</evidence>
<dbReference type="PANTHER" id="PTHR10302">
    <property type="entry name" value="SINGLE-STRANDED DNA-BINDING PROTEIN"/>
    <property type="match status" value="1"/>
</dbReference>
<keyword evidence="1 2" id="KW-0238">DNA-binding</keyword>
<protein>
    <recommendedName>
        <fullName evidence="2 3">Single-stranded DNA-binding protein</fullName>
        <shortName evidence="2">SSB</shortName>
    </recommendedName>
</protein>
<dbReference type="GO" id="GO:0006310">
    <property type="term" value="P:DNA recombination"/>
    <property type="evidence" value="ECO:0007669"/>
    <property type="project" value="UniProtKB-UniRule"/>
</dbReference>
<dbReference type="OrthoDB" id="9809878at2"/>
<feature type="short sequence motif" description="Important for interaction with partner proteins" evidence="2">
    <location>
        <begin position="162"/>
        <end position="167"/>
    </location>
</feature>
<accession>A0A1H4KBD1</accession>
<organism evidence="5 6">
    <name type="scientific">Terriglobus roseus</name>
    <dbReference type="NCBI Taxonomy" id="392734"/>
    <lineage>
        <taxon>Bacteria</taxon>
        <taxon>Pseudomonadati</taxon>
        <taxon>Acidobacteriota</taxon>
        <taxon>Terriglobia</taxon>
        <taxon>Terriglobales</taxon>
        <taxon>Acidobacteriaceae</taxon>
        <taxon>Terriglobus</taxon>
    </lineage>
</organism>
<dbReference type="InterPro" id="IPR011344">
    <property type="entry name" value="ssDNA-bd"/>
</dbReference>
<dbReference type="EMBL" id="FNSD01000001">
    <property type="protein sequence ID" value="SEB55864.1"/>
    <property type="molecule type" value="Genomic_DNA"/>
</dbReference>
<reference evidence="5 6" key="1">
    <citation type="submission" date="2016-10" db="EMBL/GenBank/DDBJ databases">
        <authorList>
            <person name="de Groot N.N."/>
        </authorList>
    </citation>
    <scope>NUCLEOTIDE SEQUENCE [LARGE SCALE GENOMIC DNA]</scope>
    <source>
        <strain evidence="5 6">AB35.6</strain>
    </source>
</reference>
<dbReference type="GO" id="GO:0006260">
    <property type="term" value="P:DNA replication"/>
    <property type="evidence" value="ECO:0007669"/>
    <property type="project" value="UniProtKB-UniRule"/>
</dbReference>
<evidence type="ECO:0000313" key="5">
    <source>
        <dbReference type="EMBL" id="SEB55864.1"/>
    </source>
</evidence>
<dbReference type="Gene3D" id="2.40.50.140">
    <property type="entry name" value="Nucleic acid-binding proteins"/>
    <property type="match status" value="1"/>
</dbReference>
<sequence>MAKGVNKVMLLGNVGKDPEMRATQGGMVIASFSLATADRAKDATGNWVDKTEWHNLVCFGRTAEIVRDYVKKGSQLFVEGKIQTRSWDDKESGQKKYRTEILVNELSLLGGRGEGGSAGGSGQYSGGASRSGGNSYGGGNTASFDQRTPAGANDYAGEGITDDDIPF</sequence>